<gene>
    <name evidence="2" type="ORF">MNEG_4175</name>
</gene>
<feature type="region of interest" description="Disordered" evidence="1">
    <location>
        <begin position="58"/>
        <end position="136"/>
    </location>
</feature>
<sequence length="760" mass="76910">MAAPVSVRAAKAVTRRIQACGSADDLAALLARSRRDINPIHTAAALTLLVRLQAQGHVPRQGGGVDAGRPPWQQEPPDSALQAQQPEPYHASAPDGGHQQDKQQQQQQQQDAERLSGPEAHHHHSGGAGNHSTPLGAAALGGTAAGAVERVTQLCLANLAASGPAAAAEAAAAFGPRELSTVLWALARLDVTPPPGAWPPLLERLLVLAQGGVLSPRDASTAVWALGRLQLPAASPLKGGWLPELLAALLPAVAAYPPRSLLVLMLGLARLGAAPLGPSESARLLAASGAALGSLRGRELTLALWATAAALQLRPPADWMAAWLRAAMRVMPEMTAAELTTTCVSLAHARYRPPPGWASRLAGQLYWTADQFEGRQLVTVGWALGRLGIRVPGELAVRLLGYAAIKLAAATNCSGGADNVEDGHGGPSSFAAVGGDSAAQQAAVLGRDGGVDGAAGGGDGRGGGDGGGTAPLVLGDGGSAPAPRDVALLLHAHTALRVPLEAVRGGPHLHWRLLRGALPAAGPHELTVCAWALAAQGYELRREGGLDLLSCRLAQLAPTMGPQALAVSAWALAKLADGGGGGTRGGARAWQQDRPRSLGGSDESGGRSGWDASGGAGGGSGRRCAAGAAADAWVAPVVARSVLMMGAFGERELCALLTALNLAAVAPPPEWAAAAGGRLRALAPRLGGPGVVKALDALHGLGVVPSGPLLAMLAARVEALEAARGLSPASIAHCQRHLAALNARKDAALRRVRGSAAGLD</sequence>
<proteinExistence type="predicted"/>
<feature type="compositionally biased region" description="Gly residues" evidence="1">
    <location>
        <begin position="449"/>
        <end position="469"/>
    </location>
</feature>
<feature type="compositionally biased region" description="Gly residues" evidence="1">
    <location>
        <begin position="602"/>
        <end position="616"/>
    </location>
</feature>
<evidence type="ECO:0000256" key="1">
    <source>
        <dbReference type="SAM" id="MobiDB-lite"/>
    </source>
</evidence>
<reference evidence="2 3" key="1">
    <citation type="journal article" date="2013" name="BMC Genomics">
        <title>Reconstruction of the lipid metabolism for the microalga Monoraphidium neglectum from its genome sequence reveals characteristics suitable for biofuel production.</title>
        <authorList>
            <person name="Bogen C."/>
            <person name="Al-Dilaimi A."/>
            <person name="Albersmeier A."/>
            <person name="Wichmann J."/>
            <person name="Grundmann M."/>
            <person name="Rupp O."/>
            <person name="Lauersen K.J."/>
            <person name="Blifernez-Klassen O."/>
            <person name="Kalinowski J."/>
            <person name="Goesmann A."/>
            <person name="Mussgnug J.H."/>
            <person name="Kruse O."/>
        </authorList>
    </citation>
    <scope>NUCLEOTIDE SEQUENCE [LARGE SCALE GENOMIC DNA]</scope>
    <source>
        <strain evidence="2 3">SAG 48.87</strain>
    </source>
</reference>
<accession>A0A0D2NF81</accession>
<keyword evidence="3" id="KW-1185">Reference proteome</keyword>
<dbReference type="AlphaFoldDB" id="A0A0D2NF81"/>
<feature type="region of interest" description="Disordered" evidence="1">
    <location>
        <begin position="582"/>
        <end position="616"/>
    </location>
</feature>
<dbReference type="KEGG" id="mng:MNEG_4175"/>
<dbReference type="GeneID" id="25737053"/>
<feature type="compositionally biased region" description="Basic and acidic residues" evidence="1">
    <location>
        <begin position="111"/>
        <end position="120"/>
    </location>
</feature>
<protein>
    <recommendedName>
        <fullName evidence="4">Tbc2 translation factor, chloroplastic</fullName>
    </recommendedName>
</protein>
<dbReference type="EMBL" id="KK100784">
    <property type="protein sequence ID" value="KIZ03786.1"/>
    <property type="molecule type" value="Genomic_DNA"/>
</dbReference>
<dbReference type="Proteomes" id="UP000054498">
    <property type="component" value="Unassembled WGS sequence"/>
</dbReference>
<name>A0A0D2NF81_9CHLO</name>
<evidence type="ECO:0000313" key="3">
    <source>
        <dbReference type="Proteomes" id="UP000054498"/>
    </source>
</evidence>
<dbReference type="RefSeq" id="XP_013902805.1">
    <property type="nucleotide sequence ID" value="XM_014047351.1"/>
</dbReference>
<evidence type="ECO:0008006" key="4">
    <source>
        <dbReference type="Google" id="ProtNLM"/>
    </source>
</evidence>
<dbReference type="OrthoDB" id="10672244at2759"/>
<organism evidence="2 3">
    <name type="scientific">Monoraphidium neglectum</name>
    <dbReference type="NCBI Taxonomy" id="145388"/>
    <lineage>
        <taxon>Eukaryota</taxon>
        <taxon>Viridiplantae</taxon>
        <taxon>Chlorophyta</taxon>
        <taxon>core chlorophytes</taxon>
        <taxon>Chlorophyceae</taxon>
        <taxon>CS clade</taxon>
        <taxon>Sphaeropleales</taxon>
        <taxon>Selenastraceae</taxon>
        <taxon>Monoraphidium</taxon>
    </lineage>
</organism>
<feature type="region of interest" description="Disordered" evidence="1">
    <location>
        <begin position="449"/>
        <end position="476"/>
    </location>
</feature>
<evidence type="ECO:0000313" key="2">
    <source>
        <dbReference type="EMBL" id="KIZ03786.1"/>
    </source>
</evidence>